<dbReference type="EMBL" id="GGEC01079119">
    <property type="protein sequence ID" value="MBX59603.1"/>
    <property type="molecule type" value="Transcribed_RNA"/>
</dbReference>
<evidence type="ECO:0000313" key="1">
    <source>
        <dbReference type="EMBL" id="MBX59603.1"/>
    </source>
</evidence>
<dbReference type="AlphaFoldDB" id="A0A2P2PY44"/>
<name>A0A2P2PY44_RHIMU</name>
<protein>
    <submittedName>
        <fullName evidence="1">Uncharacterized protein</fullName>
    </submittedName>
</protein>
<organism evidence="1">
    <name type="scientific">Rhizophora mucronata</name>
    <name type="common">Asiatic mangrove</name>
    <dbReference type="NCBI Taxonomy" id="61149"/>
    <lineage>
        <taxon>Eukaryota</taxon>
        <taxon>Viridiplantae</taxon>
        <taxon>Streptophyta</taxon>
        <taxon>Embryophyta</taxon>
        <taxon>Tracheophyta</taxon>
        <taxon>Spermatophyta</taxon>
        <taxon>Magnoliopsida</taxon>
        <taxon>eudicotyledons</taxon>
        <taxon>Gunneridae</taxon>
        <taxon>Pentapetalae</taxon>
        <taxon>rosids</taxon>
        <taxon>fabids</taxon>
        <taxon>Malpighiales</taxon>
        <taxon>Rhizophoraceae</taxon>
        <taxon>Rhizophora</taxon>
    </lineage>
</organism>
<accession>A0A2P2PY44</accession>
<proteinExistence type="predicted"/>
<reference evidence="1" key="1">
    <citation type="submission" date="2018-02" db="EMBL/GenBank/DDBJ databases">
        <title>Rhizophora mucronata_Transcriptome.</title>
        <authorList>
            <person name="Meera S.P."/>
            <person name="Sreeshan A."/>
            <person name="Augustine A."/>
        </authorList>
    </citation>
    <scope>NUCLEOTIDE SEQUENCE</scope>
    <source>
        <tissue evidence="1">Leaf</tissue>
    </source>
</reference>
<sequence length="33" mass="4216">MKKQIDTRFLRERARNVKINRRALRKYSYYNNI</sequence>